<sequence length="148" mass="15819">MGSMDSRCSFMELLLRTSAYRENRPGWKATESACPTPSDPHVRPLGTGGGVSVSWDREVRVGLLGEGVPAIFGHPTWPCPHMPRGPEADGCARPPCRTSFITLQIGGPDSQLLDVTCSCLIPEDICCGRVTSTLIQANLPLKAGGRTQ</sequence>
<proteinExistence type="predicted"/>
<gene>
    <name evidence="2" type="ORF">HJG63_011673</name>
</gene>
<protein>
    <submittedName>
        <fullName evidence="2">Uncharacterized protein</fullName>
    </submittedName>
</protein>
<feature type="region of interest" description="Disordered" evidence="1">
    <location>
        <begin position="27"/>
        <end position="48"/>
    </location>
</feature>
<evidence type="ECO:0000256" key="1">
    <source>
        <dbReference type="SAM" id="MobiDB-lite"/>
    </source>
</evidence>
<evidence type="ECO:0000313" key="2">
    <source>
        <dbReference type="EMBL" id="KAF6457115.1"/>
    </source>
</evidence>
<reference evidence="2 3" key="1">
    <citation type="journal article" date="2020" name="Nature">
        <title>Six reference-quality genomes reveal evolution of bat adaptations.</title>
        <authorList>
            <person name="Jebb D."/>
            <person name="Huang Z."/>
            <person name="Pippel M."/>
            <person name="Hughes G.M."/>
            <person name="Lavrichenko K."/>
            <person name="Devanna P."/>
            <person name="Winkler S."/>
            <person name="Jermiin L.S."/>
            <person name="Skirmuntt E.C."/>
            <person name="Katzourakis A."/>
            <person name="Burkitt-Gray L."/>
            <person name="Ray D.A."/>
            <person name="Sullivan K.A.M."/>
            <person name="Roscito J.G."/>
            <person name="Kirilenko B.M."/>
            <person name="Davalos L.M."/>
            <person name="Corthals A.P."/>
            <person name="Power M.L."/>
            <person name="Jones G."/>
            <person name="Ransome R.D."/>
            <person name="Dechmann D.K.N."/>
            <person name="Locatelli A.G."/>
            <person name="Puechmaille S.J."/>
            <person name="Fedrigo O."/>
            <person name="Jarvis E.D."/>
            <person name="Hiller M."/>
            <person name="Vernes S.C."/>
            <person name="Myers E.W."/>
            <person name="Teeling E.C."/>
        </authorList>
    </citation>
    <scope>NUCLEOTIDE SEQUENCE [LARGE SCALE GENOMIC DNA]</scope>
    <source>
        <strain evidence="2">MRouAeg1</strain>
        <tissue evidence="2">Muscle</tissue>
    </source>
</reference>
<dbReference type="AlphaFoldDB" id="A0A7J8GBT7"/>
<dbReference type="EMBL" id="JACASE010000006">
    <property type="protein sequence ID" value="KAF6457115.1"/>
    <property type="molecule type" value="Genomic_DNA"/>
</dbReference>
<name>A0A7J8GBT7_ROUAE</name>
<dbReference type="Proteomes" id="UP000593571">
    <property type="component" value="Unassembled WGS sequence"/>
</dbReference>
<organism evidence="2 3">
    <name type="scientific">Rousettus aegyptiacus</name>
    <name type="common">Egyptian fruit bat</name>
    <name type="synonym">Pteropus aegyptiacus</name>
    <dbReference type="NCBI Taxonomy" id="9407"/>
    <lineage>
        <taxon>Eukaryota</taxon>
        <taxon>Metazoa</taxon>
        <taxon>Chordata</taxon>
        <taxon>Craniata</taxon>
        <taxon>Vertebrata</taxon>
        <taxon>Euteleostomi</taxon>
        <taxon>Mammalia</taxon>
        <taxon>Eutheria</taxon>
        <taxon>Laurasiatheria</taxon>
        <taxon>Chiroptera</taxon>
        <taxon>Yinpterochiroptera</taxon>
        <taxon>Pteropodoidea</taxon>
        <taxon>Pteropodidae</taxon>
        <taxon>Rousettinae</taxon>
        <taxon>Rousettus</taxon>
    </lineage>
</organism>
<keyword evidence="3" id="KW-1185">Reference proteome</keyword>
<comment type="caution">
    <text evidence="2">The sequence shown here is derived from an EMBL/GenBank/DDBJ whole genome shotgun (WGS) entry which is preliminary data.</text>
</comment>
<accession>A0A7J8GBT7</accession>
<evidence type="ECO:0000313" key="3">
    <source>
        <dbReference type="Proteomes" id="UP000593571"/>
    </source>
</evidence>